<dbReference type="InterPro" id="IPR036775">
    <property type="entry name" value="DNA_pol_Y-fam_lit_finger_sf"/>
</dbReference>
<dbReference type="PROSITE" id="PS50173">
    <property type="entry name" value="UMUC"/>
    <property type="match status" value="1"/>
</dbReference>
<dbReference type="CDD" id="cd03586">
    <property type="entry name" value="PolY_Pol_IV_kappa"/>
    <property type="match status" value="1"/>
</dbReference>
<keyword evidence="3 4" id="KW-0239">DNA-directed DNA polymerase</keyword>
<feature type="binding site" evidence="4">
    <location>
        <position position="9"/>
    </location>
    <ligand>
        <name>Mg(2+)</name>
        <dbReference type="ChEBI" id="CHEBI:18420"/>
    </ligand>
</feature>
<name>A0A1T4KDI5_9SPIR</name>
<gene>
    <name evidence="4" type="primary">dinB</name>
    <name evidence="7" type="ORF">SAMN02745152_00101</name>
</gene>
<dbReference type="GO" id="GO:0005829">
    <property type="term" value="C:cytosol"/>
    <property type="evidence" value="ECO:0007669"/>
    <property type="project" value="TreeGrafter"/>
</dbReference>
<dbReference type="Pfam" id="PF11798">
    <property type="entry name" value="IMS_HHH"/>
    <property type="match status" value="1"/>
</dbReference>
<keyword evidence="4" id="KW-0808">Transferase</keyword>
<dbReference type="Gene3D" id="3.30.1490.100">
    <property type="entry name" value="DNA polymerase, Y-family, little finger domain"/>
    <property type="match status" value="1"/>
</dbReference>
<dbReference type="Gene3D" id="1.10.150.20">
    <property type="entry name" value="5' to 3' exonuclease, C-terminal subdomain"/>
    <property type="match status" value="1"/>
</dbReference>
<protein>
    <recommendedName>
        <fullName evidence="4">DNA polymerase IV</fullName>
        <shortName evidence="4">Pol IV</shortName>
        <ecNumber evidence="4">2.7.7.7</ecNumber>
    </recommendedName>
</protein>
<dbReference type="NCBIfam" id="NF002677">
    <property type="entry name" value="PRK02406.1"/>
    <property type="match status" value="1"/>
</dbReference>
<dbReference type="HAMAP" id="MF_01113">
    <property type="entry name" value="DNApol_IV"/>
    <property type="match status" value="1"/>
</dbReference>
<comment type="similarity">
    <text evidence="1 4">Belongs to the DNA polymerase type-Y family.</text>
</comment>
<dbReference type="InterPro" id="IPR043502">
    <property type="entry name" value="DNA/RNA_pol_sf"/>
</dbReference>
<evidence type="ECO:0000256" key="1">
    <source>
        <dbReference type="ARBA" id="ARBA00010945"/>
    </source>
</evidence>
<comment type="function">
    <text evidence="4">Poorly processive, error-prone DNA polymerase involved in untargeted mutagenesis. Copies undamaged DNA at stalled replication forks, which arise in vivo from mismatched or misaligned primer ends. These misaligned primers can be extended by PolIV. Exhibits no 3'-5' exonuclease (proofreading) activity. May be involved in translesional synthesis, in conjunction with the beta clamp from PolIII.</text>
</comment>
<evidence type="ECO:0000256" key="4">
    <source>
        <dbReference type="HAMAP-Rule" id="MF_01113"/>
    </source>
</evidence>
<dbReference type="GO" id="GO:0006281">
    <property type="term" value="P:DNA repair"/>
    <property type="evidence" value="ECO:0007669"/>
    <property type="project" value="UniProtKB-UniRule"/>
</dbReference>
<evidence type="ECO:0000256" key="2">
    <source>
        <dbReference type="ARBA" id="ARBA00022457"/>
    </source>
</evidence>
<dbReference type="InterPro" id="IPR043128">
    <property type="entry name" value="Rev_trsase/Diguanyl_cyclase"/>
</dbReference>
<feature type="region of interest" description="Disordered" evidence="5">
    <location>
        <begin position="1037"/>
        <end position="1064"/>
    </location>
</feature>
<dbReference type="InterPro" id="IPR017961">
    <property type="entry name" value="DNA_pol_Y-fam_little_finger"/>
</dbReference>
<dbReference type="SUPFAM" id="SSF56672">
    <property type="entry name" value="DNA/RNA polymerases"/>
    <property type="match status" value="1"/>
</dbReference>
<dbReference type="EC" id="2.7.7.7" evidence="4"/>
<keyword evidence="4" id="KW-0963">Cytoplasm</keyword>
<dbReference type="GO" id="GO:0003887">
    <property type="term" value="F:DNA-directed DNA polymerase activity"/>
    <property type="evidence" value="ECO:0007669"/>
    <property type="project" value="UniProtKB-UniRule"/>
</dbReference>
<evidence type="ECO:0000313" key="7">
    <source>
        <dbReference type="EMBL" id="SJZ40518.1"/>
    </source>
</evidence>
<dbReference type="Pfam" id="PF11799">
    <property type="entry name" value="IMS_C"/>
    <property type="match status" value="1"/>
</dbReference>
<dbReference type="GO" id="GO:0009432">
    <property type="term" value="P:SOS response"/>
    <property type="evidence" value="ECO:0007669"/>
    <property type="project" value="TreeGrafter"/>
</dbReference>
<dbReference type="GO" id="GO:0042276">
    <property type="term" value="P:error-prone translesion synthesis"/>
    <property type="evidence" value="ECO:0007669"/>
    <property type="project" value="TreeGrafter"/>
</dbReference>
<feature type="binding site" evidence="4">
    <location>
        <position position="105"/>
    </location>
    <ligand>
        <name>Mg(2+)</name>
        <dbReference type="ChEBI" id="CHEBI:18420"/>
    </ligand>
</feature>
<keyword evidence="4" id="KW-0234">DNA repair</keyword>
<keyword evidence="2 4" id="KW-0515">Mutator protein</keyword>
<dbReference type="Gene3D" id="3.40.1170.60">
    <property type="match status" value="1"/>
</dbReference>
<keyword evidence="4" id="KW-0227">DNA damage</keyword>
<dbReference type="Pfam" id="PF00817">
    <property type="entry name" value="IMS"/>
    <property type="match status" value="1"/>
</dbReference>
<keyword evidence="4" id="KW-0235">DNA replication</keyword>
<keyword evidence="4" id="KW-0238">DNA-binding</keyword>
<dbReference type="GO" id="GO:0006261">
    <property type="term" value="P:DNA-templated DNA replication"/>
    <property type="evidence" value="ECO:0007669"/>
    <property type="project" value="UniProtKB-UniRule"/>
</dbReference>
<comment type="catalytic activity">
    <reaction evidence="4">
        <text>DNA(n) + a 2'-deoxyribonucleoside 5'-triphosphate = DNA(n+1) + diphosphate</text>
        <dbReference type="Rhea" id="RHEA:22508"/>
        <dbReference type="Rhea" id="RHEA-COMP:17339"/>
        <dbReference type="Rhea" id="RHEA-COMP:17340"/>
        <dbReference type="ChEBI" id="CHEBI:33019"/>
        <dbReference type="ChEBI" id="CHEBI:61560"/>
        <dbReference type="ChEBI" id="CHEBI:173112"/>
        <dbReference type="EC" id="2.7.7.7"/>
    </reaction>
</comment>
<feature type="site" description="Substrate discrimination" evidence="4">
    <location>
        <position position="14"/>
    </location>
</feature>
<comment type="cofactor">
    <cofactor evidence="4">
        <name>Mg(2+)</name>
        <dbReference type="ChEBI" id="CHEBI:18420"/>
    </cofactor>
    <text evidence="4">Binds 2 magnesium ions per subunit.</text>
</comment>
<comment type="subunit">
    <text evidence="4">Monomer.</text>
</comment>
<dbReference type="SUPFAM" id="SSF100879">
    <property type="entry name" value="Lesion bypass DNA polymerase (Y-family), little finger domain"/>
    <property type="match status" value="1"/>
</dbReference>
<feature type="compositionally biased region" description="Basic and acidic residues" evidence="5">
    <location>
        <begin position="1041"/>
        <end position="1051"/>
    </location>
</feature>
<dbReference type="STRING" id="225004.SAMN02745152_00101"/>
<evidence type="ECO:0000313" key="8">
    <source>
        <dbReference type="Proteomes" id="UP000190395"/>
    </source>
</evidence>
<evidence type="ECO:0000259" key="6">
    <source>
        <dbReference type="PROSITE" id="PS50173"/>
    </source>
</evidence>
<dbReference type="InterPro" id="IPR001126">
    <property type="entry name" value="UmuC"/>
</dbReference>
<keyword evidence="4" id="KW-0460">Magnesium</keyword>
<keyword evidence="4" id="KW-0548">Nucleotidyltransferase</keyword>
<dbReference type="InterPro" id="IPR022880">
    <property type="entry name" value="DNApol_IV"/>
</dbReference>
<evidence type="ECO:0000256" key="3">
    <source>
        <dbReference type="ARBA" id="ARBA00022932"/>
    </source>
</evidence>
<feature type="domain" description="UmuC" evidence="6">
    <location>
        <begin position="5"/>
        <end position="187"/>
    </location>
</feature>
<reference evidence="7 8" key="1">
    <citation type="submission" date="2017-02" db="EMBL/GenBank/DDBJ databases">
        <authorList>
            <person name="Peterson S.W."/>
        </authorList>
    </citation>
    <scope>NUCLEOTIDE SEQUENCE [LARGE SCALE GENOMIC DNA]</scope>
    <source>
        <strain evidence="7 8">ATCC BAA-909</strain>
    </source>
</reference>
<dbReference type="RefSeq" id="WP_078929775.1">
    <property type="nucleotide sequence ID" value="NZ_FUXC01000001.1"/>
</dbReference>
<proteinExistence type="inferred from homology"/>
<accession>A0A1T4KDI5</accession>
<dbReference type="Proteomes" id="UP000190395">
    <property type="component" value="Unassembled WGS sequence"/>
</dbReference>
<evidence type="ECO:0000256" key="5">
    <source>
        <dbReference type="SAM" id="MobiDB-lite"/>
    </source>
</evidence>
<dbReference type="GeneID" id="303366381"/>
<keyword evidence="4" id="KW-0479">Metal-binding</keyword>
<feature type="active site" evidence="4">
    <location>
        <position position="106"/>
    </location>
</feature>
<dbReference type="PANTHER" id="PTHR11076">
    <property type="entry name" value="DNA REPAIR POLYMERASE UMUC / TRANSFERASE FAMILY MEMBER"/>
    <property type="match status" value="1"/>
</dbReference>
<dbReference type="OrthoDB" id="9808813at2"/>
<dbReference type="PANTHER" id="PTHR11076:SF33">
    <property type="entry name" value="DNA POLYMERASE KAPPA"/>
    <property type="match status" value="1"/>
</dbReference>
<keyword evidence="8" id="KW-1185">Reference proteome</keyword>
<dbReference type="GO" id="GO:0000287">
    <property type="term" value="F:magnesium ion binding"/>
    <property type="evidence" value="ECO:0007669"/>
    <property type="project" value="UniProtKB-UniRule"/>
</dbReference>
<dbReference type="EMBL" id="FUXC01000001">
    <property type="protein sequence ID" value="SJZ40518.1"/>
    <property type="molecule type" value="Genomic_DNA"/>
</dbReference>
<dbReference type="GO" id="GO:0003684">
    <property type="term" value="F:damaged DNA binding"/>
    <property type="evidence" value="ECO:0007669"/>
    <property type="project" value="InterPro"/>
</dbReference>
<dbReference type="InterPro" id="IPR050116">
    <property type="entry name" value="DNA_polymerase-Y"/>
</dbReference>
<comment type="subcellular location">
    <subcellularLocation>
        <location evidence="4">Cytoplasm</location>
    </subcellularLocation>
</comment>
<dbReference type="Gene3D" id="3.30.70.270">
    <property type="match status" value="1"/>
</dbReference>
<organism evidence="7 8">
    <name type="scientific">Treponema berlinense</name>
    <dbReference type="NCBI Taxonomy" id="225004"/>
    <lineage>
        <taxon>Bacteria</taxon>
        <taxon>Pseudomonadati</taxon>
        <taxon>Spirochaetota</taxon>
        <taxon>Spirochaetia</taxon>
        <taxon>Spirochaetales</taxon>
        <taxon>Treponemataceae</taxon>
        <taxon>Treponema</taxon>
    </lineage>
</organism>
<dbReference type="InterPro" id="IPR024728">
    <property type="entry name" value="PolY_HhH_motif"/>
</dbReference>
<sequence length="1971" mass="219715">MKNFFIHADLDAFFASVEILDHPEWKNLPVIVGGKQEDRRAVVSTASYEARKYGVHSAMPTAIASRLCPNGIFVHPRMKRYLEMSGKIMEIFSRYSPDVQQISIDEAFIDLTGTEKLFGPPDETAKKIKADVKKETGLTVSIGLAPTKYLAKLASEIKKPDGFFEVKEGNEENFMLSLPLKKIWGIGEKTLALLNKNGINTTEDLHSKPKNLLAALFGQVTGTFLYDAVRGQEKETFNQTPKTHTISAENTYPFDLTSKEAIETALLELSYTVIWRMRKENLRSWTIGLKIRYENFTTTTVQETSTREISSIDDLFERAKKLFDKKADTSKGIRLLGLALQNTESASNPHQAELFNFDEEKKRKVEEAVLKAEKKIPGIKITKARLLGKDSLKSIVFFVIPSVFFIFSTQKIFSSPLTSTQTERNADGAGSIVFNSTLLPPQTEESDEIPLKEKKSLFNYSIFDKNVDFFAEGYWKSLVNGGFSSSFGFGSTPALSLSTPVVLSEVNLSLFFLLEKHWYFEADFADHFDKNTVAAGYYGDGILKNARISNRGIVFESGYSIDDLNRSPGGGENLAPGISAHFETQTLSADAILRYDSLEAKSKTWYGKNSVSEQKIELSDYETGFQFVLPSRQAVLAVKSVFIENSDGNYKDENGRTFKKLNSSQFLLSASNYSIFLSKEAKAYKISGTLPAVAVEYDSSYPASIALSELGTYGEAGEKNGSGFLGEVQDKFSKNLKNYSLSQTGKIDGNEVFYIQYPKKFSPYAVCYRYDAGLLSSGEAAVCSGSTSVQNENFFVTLGENDFSDVLTDFFNSSHIYADVFSKNSNSPLSAEYRFPFCSEAEEIYLGLKPSSDLKVCVRSFTPVNRFEIGTDASGGTVLVYKNGIQDAGAAYDKESGCITLSTSVSASDKITAQWYEDSSDSSSGAITAAGGIKKQFTKNLSGDFAFAGSWTLPNTDSEKNYTTLTTSSPGHAVFATGLEYSAENFKFKNTGAVSLESSNTTGKCLISGMDEEKTETFYLAKDAAVSIPDDILPVLNPRPGESERKIELKGSKNGSIEAKNGQSDSSITGYSASFEWDFSNFSENAAESSPFWAGTSLKFPALSGILPSCGEFSLALKIDENSDFFSLSDFELYLQLGVNADENLSFEDKNQIPTWKIGSSEGQCDPDVKIAFNKEKKGEWQTVTVKISDEEKSLLATDCGGRLILTSKSKKAGRIFAGPYEAKESGFFVSTENASDYEVFTAREKAGSSNYMSFFKFNNSSEETFTLTRYFGEINLEGYKFLRLNTKFSSKNLICDDETFLILTFDRPQSDGSFKTAVKIKLSAEDLAKLSQTQKFSDIKINLSEKKSNYGSVEKIDVSVVPTRFCAEFHSASQTELAFDSFMLTDSSPYFLHQDIVKTSWQKNGELIKIKDYVVLKDASFQADGRTCSQINNGNSENKNHFSGSAKTSFTFSEIYFSIDAGRSADSSMPLSSASHTVKNAKPFFKILNIEENYSFNHDDESLKKSNSLLADFSPLNFPFVFSADATADSDIWAQNQNISAKLHLKTRPFVFEMQSGAKQKIISTNSGETKYYDTKNYFDSWNKITSLEFSPGKTEAAKRNVFAKANLKFNLEKNNFSPEYNFYSEESYKNSAYITYSDKTSQTFSVPFSIKKNNFSFSWKKSTGGTQKTDKNENYSDDFEQLASTLNKKIWYFKAIPFYDIFSSSIKNEVLKDPMMDEESTENIYYTSLYSAAWKRNFFGNSKDFFLPQNASLSFERDIKTSSSVTDVCQLKGILGFSALNVFGKNSAIHLTDLFEQDEYLTSFSLTLKIPGQNFSSSVAVISFYQQDIFYIKKDETLKAGFEFSFEDKNNLSAKSTLVWKRPGESSLIEKFFVYFFRRFELFSAQKTQSQTKINRSDSLNAVFSRASSSSTTGTTVSEHNFFEYLHALDIQLNKFVCINSSLGLSYSCYWNKNASLSASAQIGATIKF</sequence>